<dbReference type="GO" id="GO:0005886">
    <property type="term" value="C:plasma membrane"/>
    <property type="evidence" value="ECO:0007669"/>
    <property type="project" value="UniProtKB-SubCell"/>
</dbReference>
<dbReference type="InterPro" id="IPR011009">
    <property type="entry name" value="Kinase-like_dom_sf"/>
</dbReference>
<evidence type="ECO:0000256" key="7">
    <source>
        <dbReference type="ARBA" id="ARBA00022734"/>
    </source>
</evidence>
<dbReference type="GO" id="GO:0030246">
    <property type="term" value="F:carbohydrate binding"/>
    <property type="evidence" value="ECO:0007669"/>
    <property type="project" value="UniProtKB-KW"/>
</dbReference>
<protein>
    <submittedName>
        <fullName evidence="19">Serine-threonine/tyrosine-protein kinase, catalytic domain</fullName>
    </submittedName>
</protein>
<dbReference type="PANTHER" id="PTHR27002:SF981">
    <property type="entry name" value="NON-SPECIFIC SERINE_THREONINE PROTEIN KINASE"/>
    <property type="match status" value="1"/>
</dbReference>
<keyword evidence="14" id="KW-0675">Receptor</keyword>
<keyword evidence="20" id="KW-1185">Reference proteome</keyword>
<comment type="caution">
    <text evidence="19">The sequence shown here is derived from an EMBL/GenBank/DDBJ whole genome shotgun (WGS) entry which is preliminary data.</text>
</comment>
<keyword evidence="5" id="KW-0812">Transmembrane</keyword>
<keyword evidence="8 16" id="KW-0547">Nucleotide-binding</keyword>
<dbReference type="InterPro" id="IPR008271">
    <property type="entry name" value="Ser/Thr_kinase_AS"/>
</dbReference>
<dbReference type="InterPro" id="IPR017441">
    <property type="entry name" value="Protein_kinase_ATP_BS"/>
</dbReference>
<evidence type="ECO:0000256" key="17">
    <source>
        <dbReference type="RuleBase" id="RU000304"/>
    </source>
</evidence>
<dbReference type="FunFam" id="3.30.200.20:FF:000330">
    <property type="entry name" value="G-type lectin S-receptor-like serine/threonine-protein kinase At4g03230"/>
    <property type="match status" value="1"/>
</dbReference>
<dbReference type="FunFam" id="1.10.510.10:FF:001019">
    <property type="entry name" value="G-type lectin S-receptor-like serine/threonine-protein kinase B120"/>
    <property type="match status" value="1"/>
</dbReference>
<dbReference type="InterPro" id="IPR000719">
    <property type="entry name" value="Prot_kinase_dom"/>
</dbReference>
<keyword evidence="4" id="KW-0808">Transferase</keyword>
<keyword evidence="6" id="KW-0732">Signal</keyword>
<dbReference type="AlphaFoldDB" id="A0AAN8ZC54"/>
<dbReference type="PROSITE" id="PS50011">
    <property type="entry name" value="PROTEIN_KINASE_DOM"/>
    <property type="match status" value="1"/>
</dbReference>
<evidence type="ECO:0000256" key="1">
    <source>
        <dbReference type="ARBA" id="ARBA00004251"/>
    </source>
</evidence>
<dbReference type="Gene3D" id="3.30.200.20">
    <property type="entry name" value="Phosphorylase Kinase, domain 1"/>
    <property type="match status" value="2"/>
</dbReference>
<feature type="domain" description="Protein kinase" evidence="18">
    <location>
        <begin position="127"/>
        <end position="292"/>
    </location>
</feature>
<accession>A0AAN8ZC54</accession>
<dbReference type="Proteomes" id="UP001370490">
    <property type="component" value="Unassembled WGS sequence"/>
</dbReference>
<keyword evidence="15" id="KW-0325">Glycoprotein</keyword>
<dbReference type="InterPro" id="IPR001245">
    <property type="entry name" value="Ser-Thr/Tyr_kinase_cat_dom"/>
</dbReference>
<evidence type="ECO:0000256" key="14">
    <source>
        <dbReference type="ARBA" id="ARBA00023170"/>
    </source>
</evidence>
<organism evidence="19 20">
    <name type="scientific">Dillenia turbinata</name>
    <dbReference type="NCBI Taxonomy" id="194707"/>
    <lineage>
        <taxon>Eukaryota</taxon>
        <taxon>Viridiplantae</taxon>
        <taxon>Streptophyta</taxon>
        <taxon>Embryophyta</taxon>
        <taxon>Tracheophyta</taxon>
        <taxon>Spermatophyta</taxon>
        <taxon>Magnoliopsida</taxon>
        <taxon>eudicotyledons</taxon>
        <taxon>Gunneridae</taxon>
        <taxon>Pentapetalae</taxon>
        <taxon>Dilleniales</taxon>
        <taxon>Dilleniaceae</taxon>
        <taxon>Dillenia</taxon>
    </lineage>
</organism>
<keyword evidence="2" id="KW-1003">Cell membrane</keyword>
<comment type="similarity">
    <text evidence="17">Belongs to the protein kinase superfamily.</text>
</comment>
<evidence type="ECO:0000313" key="19">
    <source>
        <dbReference type="EMBL" id="KAK6932447.1"/>
    </source>
</evidence>
<proteinExistence type="inferred from homology"/>
<evidence type="ECO:0000256" key="6">
    <source>
        <dbReference type="ARBA" id="ARBA00022729"/>
    </source>
</evidence>
<keyword evidence="13" id="KW-1015">Disulfide bond</keyword>
<evidence type="ECO:0000256" key="13">
    <source>
        <dbReference type="ARBA" id="ARBA00023157"/>
    </source>
</evidence>
<dbReference type="Gene3D" id="1.10.510.10">
    <property type="entry name" value="Transferase(Phosphotransferase) domain 1"/>
    <property type="match status" value="1"/>
</dbReference>
<dbReference type="SUPFAM" id="SSF56112">
    <property type="entry name" value="Protein kinase-like (PK-like)"/>
    <property type="match status" value="2"/>
</dbReference>
<evidence type="ECO:0000256" key="8">
    <source>
        <dbReference type="ARBA" id="ARBA00022741"/>
    </source>
</evidence>
<dbReference type="GO" id="GO:0004674">
    <property type="term" value="F:protein serine/threonine kinase activity"/>
    <property type="evidence" value="ECO:0007669"/>
    <property type="project" value="UniProtKB-KW"/>
</dbReference>
<evidence type="ECO:0000256" key="15">
    <source>
        <dbReference type="ARBA" id="ARBA00023180"/>
    </source>
</evidence>
<feature type="binding site" evidence="16">
    <location>
        <position position="155"/>
    </location>
    <ligand>
        <name>ATP</name>
        <dbReference type="ChEBI" id="CHEBI:30616"/>
    </ligand>
</feature>
<evidence type="ECO:0000256" key="2">
    <source>
        <dbReference type="ARBA" id="ARBA00022475"/>
    </source>
</evidence>
<gene>
    <name evidence="19" type="ORF">RJ641_002071</name>
</gene>
<evidence type="ECO:0000256" key="3">
    <source>
        <dbReference type="ARBA" id="ARBA00022527"/>
    </source>
</evidence>
<evidence type="ECO:0000256" key="5">
    <source>
        <dbReference type="ARBA" id="ARBA00022692"/>
    </source>
</evidence>
<reference evidence="19 20" key="1">
    <citation type="submission" date="2023-12" db="EMBL/GenBank/DDBJ databases">
        <title>A high-quality genome assembly for Dillenia turbinata (Dilleniales).</title>
        <authorList>
            <person name="Chanderbali A."/>
        </authorList>
    </citation>
    <scope>NUCLEOTIDE SEQUENCE [LARGE SCALE GENOMIC DNA]</scope>
    <source>
        <strain evidence="19">LSX21</strain>
        <tissue evidence="19">Leaf</tissue>
    </source>
</reference>
<dbReference type="Pfam" id="PF07714">
    <property type="entry name" value="PK_Tyr_Ser-Thr"/>
    <property type="match status" value="2"/>
</dbReference>
<keyword evidence="3 17" id="KW-0723">Serine/threonine-protein kinase</keyword>
<evidence type="ECO:0000256" key="12">
    <source>
        <dbReference type="ARBA" id="ARBA00023136"/>
    </source>
</evidence>
<evidence type="ECO:0000256" key="4">
    <source>
        <dbReference type="ARBA" id="ARBA00022679"/>
    </source>
</evidence>
<name>A0AAN8ZC54_9MAGN</name>
<evidence type="ECO:0000256" key="16">
    <source>
        <dbReference type="PROSITE-ProRule" id="PRU10141"/>
    </source>
</evidence>
<dbReference type="PROSITE" id="PS00108">
    <property type="entry name" value="PROTEIN_KINASE_ST"/>
    <property type="match status" value="1"/>
</dbReference>
<keyword evidence="10 16" id="KW-0067">ATP-binding</keyword>
<dbReference type="GO" id="GO:0005524">
    <property type="term" value="F:ATP binding"/>
    <property type="evidence" value="ECO:0007669"/>
    <property type="project" value="UniProtKB-UniRule"/>
</dbReference>
<dbReference type="PANTHER" id="PTHR27002">
    <property type="entry name" value="RECEPTOR-LIKE SERINE/THREONINE-PROTEIN KINASE SD1-8"/>
    <property type="match status" value="1"/>
</dbReference>
<evidence type="ECO:0000256" key="9">
    <source>
        <dbReference type="ARBA" id="ARBA00022777"/>
    </source>
</evidence>
<keyword evidence="9 19" id="KW-0418">Kinase</keyword>
<keyword evidence="7" id="KW-0430">Lectin</keyword>
<dbReference type="SMART" id="SM00220">
    <property type="entry name" value="S_TKc"/>
    <property type="match status" value="1"/>
</dbReference>
<evidence type="ECO:0000256" key="11">
    <source>
        <dbReference type="ARBA" id="ARBA00022989"/>
    </source>
</evidence>
<dbReference type="EMBL" id="JBAMMX010000010">
    <property type="protein sequence ID" value="KAK6932447.1"/>
    <property type="molecule type" value="Genomic_DNA"/>
</dbReference>
<evidence type="ECO:0000259" key="18">
    <source>
        <dbReference type="PROSITE" id="PS50011"/>
    </source>
</evidence>
<dbReference type="PROSITE" id="PS00107">
    <property type="entry name" value="PROTEIN_KINASE_ATP"/>
    <property type="match status" value="1"/>
</dbReference>
<keyword evidence="11" id="KW-1133">Transmembrane helix</keyword>
<evidence type="ECO:0000256" key="10">
    <source>
        <dbReference type="ARBA" id="ARBA00022840"/>
    </source>
</evidence>
<keyword evidence="12" id="KW-0472">Membrane</keyword>
<evidence type="ECO:0000313" key="20">
    <source>
        <dbReference type="Proteomes" id="UP001370490"/>
    </source>
</evidence>
<comment type="subcellular location">
    <subcellularLocation>
        <location evidence="1">Cell membrane</location>
        <topology evidence="1">Single-pass type I membrane protein</topology>
    </subcellularLocation>
</comment>
<sequence>MEVAATAISDKAHGVEITVKGLSKDSGQGLQEFKNEEMLMAQLQHKNLVKLLGYCIEKDEKILIYEYLPNKSLDNFIFANREKHRPLDHFLRNSKENSNATGCQESSVQSDVPFYDFTIIIAATNNFASTNKLGQGGFGSVYKGQLPSGAEIAVKRLSKDSGQGSKEFKNEVMLMTQLQHKNLVKLMGYCIEKDEKILVYEYLPNKSLDNFIFDKKRKFELNWRKRYEIIVGIAKGLVYLHQDSRLKIIHRDLKASNILLDNNLNPKISDFGIAKNCGGEHSQANTRRIVGT</sequence>